<dbReference type="RefSeq" id="WP_156741078.1">
    <property type="nucleotide sequence ID" value="NZ_CACRYJ010000032.1"/>
</dbReference>
<feature type="transmembrane region" description="Helical" evidence="2">
    <location>
        <begin position="15"/>
        <end position="33"/>
    </location>
</feature>
<feature type="compositionally biased region" description="Basic and acidic residues" evidence="1">
    <location>
        <begin position="81"/>
        <end position="94"/>
    </location>
</feature>
<keyword evidence="4" id="KW-1185">Reference proteome</keyword>
<keyword evidence="2" id="KW-0812">Transmembrane</keyword>
<protein>
    <submittedName>
        <fullName evidence="3">Uncharacterized protein</fullName>
    </submittedName>
</protein>
<keyword evidence="2" id="KW-0472">Membrane</keyword>
<evidence type="ECO:0000256" key="2">
    <source>
        <dbReference type="SAM" id="Phobius"/>
    </source>
</evidence>
<organism evidence="3 4">
    <name type="scientific">Occultella aeris</name>
    <dbReference type="NCBI Taxonomy" id="2761496"/>
    <lineage>
        <taxon>Bacteria</taxon>
        <taxon>Bacillati</taxon>
        <taxon>Actinomycetota</taxon>
        <taxon>Actinomycetes</taxon>
        <taxon>Micrococcales</taxon>
        <taxon>Ruaniaceae</taxon>
        <taxon>Occultella</taxon>
    </lineage>
</organism>
<gene>
    <name evidence="3" type="ORF">HALOF300_02313</name>
</gene>
<dbReference type="EMBL" id="CACRYJ010000032">
    <property type="protein sequence ID" value="VZO37226.1"/>
    <property type="molecule type" value="Genomic_DNA"/>
</dbReference>
<name>A0A7M4DJK6_9MICO</name>
<sequence length="94" mass="10338">MDALNDAVLTAGDAFWTWLVLPIVALLGLYFTVRTGVVQSPTLPQMFRTLTDQTRSSPRDRVPDLDGIEMLGGRALGDRTGPGDRDLRRPPELS</sequence>
<accession>A0A7M4DJK6</accession>
<keyword evidence="2" id="KW-1133">Transmembrane helix</keyword>
<evidence type="ECO:0000313" key="3">
    <source>
        <dbReference type="EMBL" id="VZO37226.1"/>
    </source>
</evidence>
<evidence type="ECO:0000313" key="4">
    <source>
        <dbReference type="Proteomes" id="UP000419743"/>
    </source>
</evidence>
<feature type="region of interest" description="Disordered" evidence="1">
    <location>
        <begin position="51"/>
        <end position="94"/>
    </location>
</feature>
<proteinExistence type="predicted"/>
<evidence type="ECO:0000256" key="1">
    <source>
        <dbReference type="SAM" id="MobiDB-lite"/>
    </source>
</evidence>
<reference evidence="3 4" key="1">
    <citation type="submission" date="2019-11" db="EMBL/GenBank/DDBJ databases">
        <authorList>
            <person name="Criscuolo A."/>
        </authorList>
    </citation>
    <scope>NUCLEOTIDE SEQUENCE [LARGE SCALE GENOMIC DNA]</scope>
    <source>
        <strain evidence="3">CIP111667</strain>
    </source>
</reference>
<comment type="caution">
    <text evidence="3">The sequence shown here is derived from an EMBL/GenBank/DDBJ whole genome shotgun (WGS) entry which is preliminary data.</text>
</comment>
<dbReference type="Proteomes" id="UP000419743">
    <property type="component" value="Unassembled WGS sequence"/>
</dbReference>
<dbReference type="AlphaFoldDB" id="A0A7M4DJK6"/>